<comment type="similarity">
    <text evidence="1 3">Belongs to the UreD family.</text>
</comment>
<dbReference type="PANTHER" id="PTHR33643">
    <property type="entry name" value="UREASE ACCESSORY PROTEIN D"/>
    <property type="match status" value="1"/>
</dbReference>
<keyword evidence="3" id="KW-0963">Cytoplasm</keyword>
<sequence>MAEDRAGSVAIPYDRSHDGAALTRARGRASLSVRHARGASRLRALGQSGSAKLLFPHGAGEMLQTTWLNTAGGITGGDRFALDACAEDGAALSLTSQAAERIYRARGAETGRMTTRLSLGAGARLHWLPQETIFFQGAALDRNLQVEMAQDATFLGIETLIFGRAAMGEDVTQLNLRDRIELRRAGRLIHSDRLALRGDARARLGGAHVAGGARAMASLVIAAPGIDARLPAIRDFLPARGGASAPLPGLVVARILADDGFDIRQRLVPLLRYLSGSELPRPWMI</sequence>
<dbReference type="GO" id="GO:0016151">
    <property type="term" value="F:nickel cation binding"/>
    <property type="evidence" value="ECO:0007669"/>
    <property type="project" value="UniProtKB-UniRule"/>
</dbReference>
<comment type="subunit">
    <text evidence="3">UreD, UreF and UreG form a complex that acts as a GTP-hydrolysis-dependent molecular chaperone, activating the urease apoprotein by helping to assemble the nickel containing metallocenter of UreC. The UreE protein probably delivers the nickel.</text>
</comment>
<gene>
    <name evidence="3" type="primary">ureD</name>
    <name evidence="4" type="ORF">SAMN05421853_102322</name>
</gene>
<evidence type="ECO:0000256" key="2">
    <source>
        <dbReference type="ARBA" id="ARBA00023186"/>
    </source>
</evidence>
<evidence type="ECO:0000256" key="3">
    <source>
        <dbReference type="HAMAP-Rule" id="MF_01384"/>
    </source>
</evidence>
<organism evidence="4 5">
    <name type="scientific">Roseivivax halotolerans</name>
    <dbReference type="NCBI Taxonomy" id="93684"/>
    <lineage>
        <taxon>Bacteria</taxon>
        <taxon>Pseudomonadati</taxon>
        <taxon>Pseudomonadota</taxon>
        <taxon>Alphaproteobacteria</taxon>
        <taxon>Rhodobacterales</taxon>
        <taxon>Roseobacteraceae</taxon>
        <taxon>Roseivivax</taxon>
    </lineage>
</organism>
<accession>A0A1I5WFV4</accession>
<evidence type="ECO:0000313" key="5">
    <source>
        <dbReference type="Proteomes" id="UP000243106"/>
    </source>
</evidence>
<dbReference type="InterPro" id="IPR002669">
    <property type="entry name" value="UreD"/>
</dbReference>
<reference evidence="5" key="1">
    <citation type="submission" date="2016-10" db="EMBL/GenBank/DDBJ databases">
        <authorList>
            <person name="Varghese N."/>
            <person name="Submissions S."/>
        </authorList>
    </citation>
    <scope>NUCLEOTIDE SEQUENCE [LARGE SCALE GENOMIC DNA]</scope>
    <source>
        <strain evidence="5">JCM 10271</strain>
    </source>
</reference>
<dbReference type="EMBL" id="FOXV01000002">
    <property type="protein sequence ID" value="SFQ18581.1"/>
    <property type="molecule type" value="Genomic_DNA"/>
</dbReference>
<dbReference type="GO" id="GO:0005737">
    <property type="term" value="C:cytoplasm"/>
    <property type="evidence" value="ECO:0007669"/>
    <property type="project" value="UniProtKB-SubCell"/>
</dbReference>
<protein>
    <recommendedName>
        <fullName evidence="3">Urease accessory protein UreD</fullName>
    </recommendedName>
</protein>
<dbReference type="STRING" id="93684.SAMN05421853_102322"/>
<dbReference type="HAMAP" id="MF_01384">
    <property type="entry name" value="UreD"/>
    <property type="match status" value="1"/>
</dbReference>
<name>A0A1I5WFV4_9RHOB</name>
<evidence type="ECO:0000313" key="4">
    <source>
        <dbReference type="EMBL" id="SFQ18581.1"/>
    </source>
</evidence>
<dbReference type="PANTHER" id="PTHR33643:SF1">
    <property type="entry name" value="UREASE ACCESSORY PROTEIN D"/>
    <property type="match status" value="1"/>
</dbReference>
<keyword evidence="3" id="KW-0996">Nickel insertion</keyword>
<comment type="subcellular location">
    <subcellularLocation>
        <location evidence="3">Cytoplasm</location>
    </subcellularLocation>
</comment>
<keyword evidence="2 3" id="KW-0143">Chaperone</keyword>
<dbReference type="RefSeq" id="WP_093009583.1">
    <property type="nucleotide sequence ID" value="NZ_FOXV01000002.1"/>
</dbReference>
<evidence type="ECO:0000256" key="1">
    <source>
        <dbReference type="ARBA" id="ARBA00007177"/>
    </source>
</evidence>
<proteinExistence type="inferred from homology"/>
<dbReference type="Pfam" id="PF01774">
    <property type="entry name" value="UreD"/>
    <property type="match status" value="1"/>
</dbReference>
<keyword evidence="5" id="KW-1185">Reference proteome</keyword>
<dbReference type="AlphaFoldDB" id="A0A1I5WFV4"/>
<comment type="function">
    <text evidence="3">Required for maturation of urease via the functional incorporation of the urease nickel metallocenter.</text>
</comment>
<dbReference type="Proteomes" id="UP000243106">
    <property type="component" value="Unassembled WGS sequence"/>
</dbReference>